<reference evidence="2" key="1">
    <citation type="submission" date="2021-09" db="EMBL/GenBank/DDBJ databases">
        <authorList>
            <consortium name="AG Swart"/>
            <person name="Singh M."/>
            <person name="Singh A."/>
            <person name="Seah K."/>
            <person name="Emmerich C."/>
        </authorList>
    </citation>
    <scope>NUCLEOTIDE SEQUENCE</scope>
    <source>
        <strain evidence="2">ATCC30299</strain>
    </source>
</reference>
<evidence type="ECO:0008006" key="4">
    <source>
        <dbReference type="Google" id="ProtNLM"/>
    </source>
</evidence>
<dbReference type="SMART" id="SM00015">
    <property type="entry name" value="IQ"/>
    <property type="match status" value="2"/>
</dbReference>
<dbReference type="Gene3D" id="1.25.40.10">
    <property type="entry name" value="Tetratricopeptide repeat domain"/>
    <property type="match status" value="2"/>
</dbReference>
<sequence>MVEPSMLLVKRRNTRINSADLQILERIERTIDSLLEQKRFLDCIEFINKALPIRKSFYGENSNEVLSFVAQMLKSISKGAGSLLCKENPLEAIKILQNLLKISQPYHLKLIPEFCSTINTLACAYQNTGKYKKAQNYAHQALQIIKDYPSIEIDRSSLYLNLCTIYSNLNLHKEASNFCKLAIQSAKEELVNLNSPKSSEEYRQKITTLGVAYHNLGVEEEFLKNFESSIEWYKKSIVFMKNYSDSSQHQLLESLKKSYQAAIKSQTERKTPKSHGKKSNSTFEKIISTRSDENSRTFYKTFGGPEADWFQLNQEKKDANAQSQLKFHKNFKQNRIKLRRNGSSTVYQSPKFSHIEENSVTVKNSLSRDFKEAENDVDLLELDHLGLLEYSMDSKECKMDGKYEINVSKILPVKEEKPREVKSNLKDIKPVSKSYTFADGFAMQNSFKQTIEADKLQIPFKKSKSNEAPTKNLTEIVENQGKTLKTEEKPNVKSDKEPIEKSETQKKNEDVFNKKSDEKIDENDIKAIIKMQAIIRGNKTRKILRDTRVAENPATKAEPVKENPKKEEPIDLATIDNDVVAKIQAAFRGKKVRKQLKFNKKNVEELKLNTSPKTPSRNLLVLIQSKPKTENVAVPKEPVQGTAFSNFTSNVIKTQWPIQKKFSFDMPKKLINSNEIPLESPPDVEFSFNPINQKEIPDVNTSNRPEDPGLEKISSIDGSDYLITIVKTSQDEFKIRAESLETHEVYNLTQQQPQNMKIDDFVKNLTIENGKLSLLYSDQDIAKITKIQNVFRRKKKQRTISEIPDEILVKGERHIKGQTFLISIIKTKSNLIPGDISRTKIALGDYIRIEVHGLNNAPMPKPKIYTVNELCELLNLWESSEIYAKKNEIFVNVDIENHEIVLRKSSFIEPRQIFATVRVLNNSFKYTLKFFDISYIDTDEDILIEAIADKKAPAIENNFCISRRELSDILGINVEDLDKNFKKVADLIIIEEMREINISKRILREDTPNINISVNQEEKCVTPCVEKTVDKADENKESKSNLRFTFRKNVKNENYSKAFSIINATAMKNIGKYFSALVIKNKNKKKIIRQQRCIIQGKSVSIAIFESDDGASIEITNERSGSVYSTSISIP</sequence>
<dbReference type="InterPro" id="IPR019734">
    <property type="entry name" value="TPR_rpt"/>
</dbReference>
<dbReference type="AlphaFoldDB" id="A0AAU9IMB2"/>
<comment type="caution">
    <text evidence="2">The sequence shown here is derived from an EMBL/GenBank/DDBJ whole genome shotgun (WGS) entry which is preliminary data.</text>
</comment>
<accession>A0AAU9IMB2</accession>
<dbReference type="EMBL" id="CAJZBQ010000013">
    <property type="protein sequence ID" value="CAG9314911.1"/>
    <property type="molecule type" value="Genomic_DNA"/>
</dbReference>
<dbReference type="PROSITE" id="PS50096">
    <property type="entry name" value="IQ"/>
    <property type="match status" value="2"/>
</dbReference>
<dbReference type="InterPro" id="IPR000048">
    <property type="entry name" value="IQ_motif_EF-hand-BS"/>
</dbReference>
<proteinExistence type="predicted"/>
<evidence type="ECO:0000313" key="2">
    <source>
        <dbReference type="EMBL" id="CAG9314911.1"/>
    </source>
</evidence>
<dbReference type="Gene3D" id="1.20.5.190">
    <property type="match status" value="1"/>
</dbReference>
<feature type="compositionally biased region" description="Basic and acidic residues" evidence="1">
    <location>
        <begin position="484"/>
        <end position="512"/>
    </location>
</feature>
<dbReference type="InterPro" id="IPR011990">
    <property type="entry name" value="TPR-like_helical_dom_sf"/>
</dbReference>
<feature type="region of interest" description="Disordered" evidence="1">
    <location>
        <begin position="478"/>
        <end position="512"/>
    </location>
</feature>
<dbReference type="Proteomes" id="UP001162131">
    <property type="component" value="Unassembled WGS sequence"/>
</dbReference>
<feature type="region of interest" description="Disordered" evidence="1">
    <location>
        <begin position="263"/>
        <end position="286"/>
    </location>
</feature>
<dbReference type="SUPFAM" id="SSF48452">
    <property type="entry name" value="TPR-like"/>
    <property type="match status" value="1"/>
</dbReference>
<name>A0AAU9IMB2_9CILI</name>
<keyword evidence="3" id="KW-1185">Reference proteome</keyword>
<dbReference type="SMART" id="SM00028">
    <property type="entry name" value="TPR"/>
    <property type="match status" value="3"/>
</dbReference>
<dbReference type="Pfam" id="PF13374">
    <property type="entry name" value="TPR_10"/>
    <property type="match status" value="1"/>
</dbReference>
<organism evidence="2 3">
    <name type="scientific">Blepharisma stoltei</name>
    <dbReference type="NCBI Taxonomy" id="1481888"/>
    <lineage>
        <taxon>Eukaryota</taxon>
        <taxon>Sar</taxon>
        <taxon>Alveolata</taxon>
        <taxon>Ciliophora</taxon>
        <taxon>Postciliodesmatophora</taxon>
        <taxon>Heterotrichea</taxon>
        <taxon>Heterotrichida</taxon>
        <taxon>Blepharismidae</taxon>
        <taxon>Blepharisma</taxon>
    </lineage>
</organism>
<dbReference type="Pfam" id="PF00612">
    <property type="entry name" value="IQ"/>
    <property type="match status" value="2"/>
</dbReference>
<gene>
    <name evidence="2" type="ORF">BSTOLATCC_MIC12692</name>
</gene>
<evidence type="ECO:0000256" key="1">
    <source>
        <dbReference type="SAM" id="MobiDB-lite"/>
    </source>
</evidence>
<evidence type="ECO:0000313" key="3">
    <source>
        <dbReference type="Proteomes" id="UP001162131"/>
    </source>
</evidence>
<protein>
    <recommendedName>
        <fullName evidence="4">Tetratricopeptide repeat protein</fullName>
    </recommendedName>
</protein>